<sequence length="341" mass="36485">MASPFIFIPEQEGSASSAYPMPAYHNAYYGTPQAGPTPFLPPATLYPSSPYLGAGGDIPGSPSGSPNPFNPNSVLWPSDAPESAYGASWVPLTPRQRTNSWQGPLGGGGSPFIPPKAPAFLSAQSAYKPWVPGHKKSKSWGNTAAYVPAWVNNNPNPYAPPIPKQQIHPWLNGDAPSPHFHFDLAPNAFMPLRLSAPVGGPELASAAFHPPRINLRILHPRLPFWPIDLALPASRAAGSAPPISLGDVLLALHRALHTRITPTDWETLSAEDAQAVTHAFARRCRAAALRSGVAAVHLRDREVEERNYGVKRVDFLCGKTVFKGLVKAPGDPEGVVRLITG</sequence>
<reference evidence="3" key="1">
    <citation type="submission" date="2023-03" db="EMBL/GenBank/DDBJ databases">
        <title>Massive genome expansion in bonnet fungi (Mycena s.s.) driven by repeated elements and novel gene families across ecological guilds.</title>
        <authorList>
            <consortium name="Lawrence Berkeley National Laboratory"/>
            <person name="Harder C.B."/>
            <person name="Miyauchi S."/>
            <person name="Viragh M."/>
            <person name="Kuo A."/>
            <person name="Thoen E."/>
            <person name="Andreopoulos B."/>
            <person name="Lu D."/>
            <person name="Skrede I."/>
            <person name="Drula E."/>
            <person name="Henrissat B."/>
            <person name="Morin E."/>
            <person name="Kohler A."/>
            <person name="Barry K."/>
            <person name="LaButti K."/>
            <person name="Morin E."/>
            <person name="Salamov A."/>
            <person name="Lipzen A."/>
            <person name="Mereny Z."/>
            <person name="Hegedus B."/>
            <person name="Baldrian P."/>
            <person name="Stursova M."/>
            <person name="Weitz H."/>
            <person name="Taylor A."/>
            <person name="Grigoriev I.V."/>
            <person name="Nagy L.G."/>
            <person name="Martin F."/>
            <person name="Kauserud H."/>
        </authorList>
    </citation>
    <scope>NUCLEOTIDE SEQUENCE</scope>
    <source>
        <strain evidence="3">9284</strain>
    </source>
</reference>
<evidence type="ECO:0000256" key="1">
    <source>
        <dbReference type="SAM" id="MobiDB-lite"/>
    </source>
</evidence>
<organism evidence="3 4">
    <name type="scientific">Roridomyces roridus</name>
    <dbReference type="NCBI Taxonomy" id="1738132"/>
    <lineage>
        <taxon>Eukaryota</taxon>
        <taxon>Fungi</taxon>
        <taxon>Dikarya</taxon>
        <taxon>Basidiomycota</taxon>
        <taxon>Agaricomycotina</taxon>
        <taxon>Agaricomycetes</taxon>
        <taxon>Agaricomycetidae</taxon>
        <taxon>Agaricales</taxon>
        <taxon>Marasmiineae</taxon>
        <taxon>Mycenaceae</taxon>
        <taxon>Roridomyces</taxon>
    </lineage>
</organism>
<accession>A0AAD7BQ81</accession>
<protein>
    <recommendedName>
        <fullName evidence="2">DUF6699 domain-containing protein</fullName>
    </recommendedName>
</protein>
<dbReference type="EMBL" id="JARKIF010000011">
    <property type="protein sequence ID" value="KAJ7627219.1"/>
    <property type="molecule type" value="Genomic_DNA"/>
</dbReference>
<dbReference type="Proteomes" id="UP001221142">
    <property type="component" value="Unassembled WGS sequence"/>
</dbReference>
<dbReference type="InterPro" id="IPR046522">
    <property type="entry name" value="DUF6699"/>
</dbReference>
<proteinExistence type="predicted"/>
<evidence type="ECO:0000313" key="4">
    <source>
        <dbReference type="Proteomes" id="UP001221142"/>
    </source>
</evidence>
<keyword evidence="4" id="KW-1185">Reference proteome</keyword>
<gene>
    <name evidence="3" type="ORF">FB45DRAFT_920848</name>
</gene>
<name>A0AAD7BQ81_9AGAR</name>
<feature type="domain" description="DUF6699" evidence="2">
    <location>
        <begin position="199"/>
        <end position="328"/>
    </location>
</feature>
<feature type="compositionally biased region" description="Low complexity" evidence="1">
    <location>
        <begin position="59"/>
        <end position="73"/>
    </location>
</feature>
<feature type="region of interest" description="Disordered" evidence="1">
    <location>
        <begin position="54"/>
        <end position="75"/>
    </location>
</feature>
<dbReference type="AlphaFoldDB" id="A0AAD7BQ81"/>
<comment type="caution">
    <text evidence="3">The sequence shown here is derived from an EMBL/GenBank/DDBJ whole genome shotgun (WGS) entry which is preliminary data.</text>
</comment>
<evidence type="ECO:0000313" key="3">
    <source>
        <dbReference type="EMBL" id="KAJ7627219.1"/>
    </source>
</evidence>
<dbReference type="Pfam" id="PF20415">
    <property type="entry name" value="DUF6699"/>
    <property type="match status" value="1"/>
</dbReference>
<evidence type="ECO:0000259" key="2">
    <source>
        <dbReference type="Pfam" id="PF20415"/>
    </source>
</evidence>